<comment type="caution">
    <text evidence="1">The sequence shown here is derived from an EMBL/GenBank/DDBJ whole genome shotgun (WGS) entry which is preliminary data.</text>
</comment>
<organism evidence="1 2">
    <name type="scientific">Rhynchophorus ferrugineus</name>
    <name type="common">Red palm weevil</name>
    <name type="synonym">Curculio ferrugineus</name>
    <dbReference type="NCBI Taxonomy" id="354439"/>
    <lineage>
        <taxon>Eukaryota</taxon>
        <taxon>Metazoa</taxon>
        <taxon>Ecdysozoa</taxon>
        <taxon>Arthropoda</taxon>
        <taxon>Hexapoda</taxon>
        <taxon>Insecta</taxon>
        <taxon>Pterygota</taxon>
        <taxon>Neoptera</taxon>
        <taxon>Endopterygota</taxon>
        <taxon>Coleoptera</taxon>
        <taxon>Polyphaga</taxon>
        <taxon>Cucujiformia</taxon>
        <taxon>Curculionidae</taxon>
        <taxon>Dryophthorinae</taxon>
        <taxon>Rhynchophorus</taxon>
    </lineage>
</organism>
<evidence type="ECO:0000313" key="2">
    <source>
        <dbReference type="Proteomes" id="UP000625711"/>
    </source>
</evidence>
<proteinExistence type="predicted"/>
<dbReference type="Proteomes" id="UP000625711">
    <property type="component" value="Unassembled WGS sequence"/>
</dbReference>
<dbReference type="OrthoDB" id="10255582at2759"/>
<gene>
    <name evidence="1" type="ORF">GWI33_004450</name>
</gene>
<accession>A0A834IKV2</accession>
<protein>
    <submittedName>
        <fullName evidence="1">Uncharacterized protein</fullName>
    </submittedName>
</protein>
<evidence type="ECO:0000313" key="1">
    <source>
        <dbReference type="EMBL" id="KAF7281674.1"/>
    </source>
</evidence>
<name>A0A834IKV2_RHYFE</name>
<sequence length="130" mass="14648">MSWGGDLDKSDRVSLNNIALHLKNLNQPTAAVDIYRPLATQLELYNYTLNALIQNQPQYNAIVYVPYAQWLAVNGKLGRNQKALHKIGKSDEAFKVFQPQNIEIVCIFCGSNNQPLMLSMRVNLTMPPTT</sequence>
<keyword evidence="2" id="KW-1185">Reference proteome</keyword>
<dbReference type="AlphaFoldDB" id="A0A834IKV2"/>
<reference evidence="1" key="1">
    <citation type="submission" date="2020-08" db="EMBL/GenBank/DDBJ databases">
        <title>Genome sequencing and assembly of the red palm weevil Rhynchophorus ferrugineus.</title>
        <authorList>
            <person name="Dias G.B."/>
            <person name="Bergman C.M."/>
            <person name="Manee M."/>
        </authorList>
    </citation>
    <scope>NUCLEOTIDE SEQUENCE</scope>
    <source>
        <strain evidence="1">AA-2017</strain>
        <tissue evidence="1">Whole larva</tissue>
    </source>
</reference>
<dbReference type="EMBL" id="JAACXV010000230">
    <property type="protein sequence ID" value="KAF7281674.1"/>
    <property type="molecule type" value="Genomic_DNA"/>
</dbReference>